<feature type="transmembrane region" description="Helical" evidence="6">
    <location>
        <begin position="184"/>
        <end position="204"/>
    </location>
</feature>
<dbReference type="InParanoid" id="G4T7X9"/>
<dbReference type="InterPro" id="IPR004853">
    <property type="entry name" value="Sugar_P_trans_dom"/>
</dbReference>
<reference evidence="8 9" key="1">
    <citation type="journal article" date="2011" name="PLoS Pathog.">
        <title>Endophytic Life Strategies Decoded by Genome and Transcriptome Analyses of the Mutualistic Root Symbiont Piriformospora indica.</title>
        <authorList>
            <person name="Zuccaro A."/>
            <person name="Lahrmann U."/>
            <person name="Guldener U."/>
            <person name="Langen G."/>
            <person name="Pfiffi S."/>
            <person name="Biedenkopf D."/>
            <person name="Wong P."/>
            <person name="Samans B."/>
            <person name="Grimm C."/>
            <person name="Basiewicz M."/>
            <person name="Murat C."/>
            <person name="Martin F."/>
            <person name="Kogel K.H."/>
        </authorList>
    </citation>
    <scope>NUCLEOTIDE SEQUENCE [LARGE SCALE GENOMIC DNA]</scope>
    <source>
        <strain evidence="8 9">DSM 11827</strain>
    </source>
</reference>
<organism evidence="8 9">
    <name type="scientific">Serendipita indica (strain DSM 11827)</name>
    <name type="common">Root endophyte fungus</name>
    <name type="synonym">Piriformospora indica</name>
    <dbReference type="NCBI Taxonomy" id="1109443"/>
    <lineage>
        <taxon>Eukaryota</taxon>
        <taxon>Fungi</taxon>
        <taxon>Dikarya</taxon>
        <taxon>Basidiomycota</taxon>
        <taxon>Agaricomycotina</taxon>
        <taxon>Agaricomycetes</taxon>
        <taxon>Sebacinales</taxon>
        <taxon>Serendipitaceae</taxon>
        <taxon>Serendipita</taxon>
    </lineage>
</organism>
<evidence type="ECO:0000256" key="2">
    <source>
        <dbReference type="ARBA" id="ARBA00022692"/>
    </source>
</evidence>
<comment type="caution">
    <text evidence="8">The sequence shown here is derived from an EMBL/GenBank/DDBJ whole genome shotgun (WGS) entry which is preliminary data.</text>
</comment>
<evidence type="ECO:0000256" key="6">
    <source>
        <dbReference type="SAM" id="Phobius"/>
    </source>
</evidence>
<name>G4T7X9_SERID</name>
<dbReference type="OMA" id="YVTGEMA"/>
<gene>
    <name evidence="8" type="ORF">PIIN_01241</name>
</gene>
<keyword evidence="4 6" id="KW-0472">Membrane</keyword>
<feature type="transmembrane region" description="Helical" evidence="6">
    <location>
        <begin position="385"/>
        <end position="404"/>
    </location>
</feature>
<dbReference type="eggNOG" id="KOG1441">
    <property type="taxonomic scope" value="Eukaryota"/>
</dbReference>
<proteinExistence type="predicted"/>
<keyword evidence="3 6" id="KW-1133">Transmembrane helix</keyword>
<evidence type="ECO:0000256" key="1">
    <source>
        <dbReference type="ARBA" id="ARBA00004141"/>
    </source>
</evidence>
<evidence type="ECO:0000256" key="5">
    <source>
        <dbReference type="SAM" id="MobiDB-lite"/>
    </source>
</evidence>
<dbReference type="Proteomes" id="UP000007148">
    <property type="component" value="Unassembled WGS sequence"/>
</dbReference>
<feature type="region of interest" description="Disordered" evidence="5">
    <location>
        <begin position="1"/>
        <end position="22"/>
    </location>
</feature>
<feature type="transmembrane region" description="Helical" evidence="6">
    <location>
        <begin position="236"/>
        <end position="259"/>
    </location>
</feature>
<dbReference type="InterPro" id="IPR050186">
    <property type="entry name" value="TPT_transporter"/>
</dbReference>
<feature type="transmembrane region" description="Helical" evidence="6">
    <location>
        <begin position="158"/>
        <end position="178"/>
    </location>
</feature>
<dbReference type="AlphaFoldDB" id="G4T7X9"/>
<keyword evidence="2 6" id="KW-0812">Transmembrane</keyword>
<feature type="domain" description="Sugar phosphate transporter" evidence="7">
    <location>
        <begin position="112"/>
        <end position="401"/>
    </location>
</feature>
<protein>
    <submittedName>
        <fullName evidence="8">Related to glucose-6-phosphate/phosphate translocator</fullName>
    </submittedName>
</protein>
<dbReference type="Pfam" id="PF03151">
    <property type="entry name" value="TPT"/>
    <property type="match status" value="1"/>
</dbReference>
<sequence>MKKGSRLGSSHPPDYKYDNVRQSVSPPPYHLHELKSHTGDITFIDPWHSETKQTPIDDRIDPATYIPHSTPRYRRSIDLDGSLPLPYTPRRSTWRRLSVGFQSFVRSEPFWLALYFLFNLGLTLYNKIILVTFPFPYTLTSIHALCGFRQDLPQGKTLPLLSFSVLYTVNIAVSNLSLQLVTVPFHQVVRAASPFFTIVLAYFLTGSAISLRKLFSLIPVVAGVGFTTYGDYYFTWWGLVLTLFGTLLASLKTTVTNMLQSGTRIKRRSTVERFSSQPELLREQGLQLHPLDLLGRMCPLAFIQCILYGWITGELENVTQFGAIQMDSRRMMALWVNGVIAFGLNVVSFTANKKSGPLAISVAANVKQVLTMLLAVSIFDLIITPMNMVGIVLTLAGGAWYAVVEYQEKQKRSSLAIFTSLRPHGRTE</sequence>
<comment type="subcellular location">
    <subcellularLocation>
        <location evidence="1">Membrane</location>
        <topology evidence="1">Multi-pass membrane protein</topology>
    </subcellularLocation>
</comment>
<dbReference type="OrthoDB" id="10261634at2759"/>
<dbReference type="HOGENOM" id="CLU_033641_1_0_1"/>
<evidence type="ECO:0000313" key="9">
    <source>
        <dbReference type="Proteomes" id="UP000007148"/>
    </source>
</evidence>
<dbReference type="GO" id="GO:0016020">
    <property type="term" value="C:membrane"/>
    <property type="evidence" value="ECO:0007669"/>
    <property type="project" value="UniProtKB-SubCell"/>
</dbReference>
<feature type="transmembrane region" description="Helical" evidence="6">
    <location>
        <begin position="331"/>
        <end position="351"/>
    </location>
</feature>
<dbReference type="PANTHER" id="PTHR11132">
    <property type="entry name" value="SOLUTE CARRIER FAMILY 35"/>
    <property type="match status" value="1"/>
</dbReference>
<evidence type="ECO:0000259" key="7">
    <source>
        <dbReference type="Pfam" id="PF03151"/>
    </source>
</evidence>
<evidence type="ECO:0000313" key="8">
    <source>
        <dbReference type="EMBL" id="CCA67410.1"/>
    </source>
</evidence>
<dbReference type="EMBL" id="CAFZ01000013">
    <property type="protein sequence ID" value="CCA67410.1"/>
    <property type="molecule type" value="Genomic_DNA"/>
</dbReference>
<accession>G4T7X9</accession>
<evidence type="ECO:0000256" key="3">
    <source>
        <dbReference type="ARBA" id="ARBA00022989"/>
    </source>
</evidence>
<keyword evidence="9" id="KW-1185">Reference proteome</keyword>
<evidence type="ECO:0000256" key="4">
    <source>
        <dbReference type="ARBA" id="ARBA00023136"/>
    </source>
</evidence>